<dbReference type="AlphaFoldDB" id="A0A7J8NYB2"/>
<feature type="region of interest" description="Disordered" evidence="1">
    <location>
        <begin position="1"/>
        <end position="61"/>
    </location>
</feature>
<feature type="non-terminal residue" evidence="2">
    <location>
        <position position="1"/>
    </location>
</feature>
<dbReference type="Proteomes" id="UP000593578">
    <property type="component" value="Unassembled WGS sequence"/>
</dbReference>
<evidence type="ECO:0000256" key="1">
    <source>
        <dbReference type="SAM" id="MobiDB-lite"/>
    </source>
</evidence>
<feature type="compositionally biased region" description="Basic and acidic residues" evidence="1">
    <location>
        <begin position="52"/>
        <end position="61"/>
    </location>
</feature>
<feature type="compositionally biased region" description="Basic and acidic residues" evidence="1">
    <location>
        <begin position="25"/>
        <end position="43"/>
    </location>
</feature>
<feature type="compositionally biased region" description="Polar residues" evidence="1">
    <location>
        <begin position="10"/>
        <end position="24"/>
    </location>
</feature>
<gene>
    <name evidence="2" type="ORF">Gorai_024169</name>
</gene>
<accession>A0A7J8NYB2</accession>
<evidence type="ECO:0000313" key="2">
    <source>
        <dbReference type="EMBL" id="MBA0582015.1"/>
    </source>
</evidence>
<organism evidence="2 3">
    <name type="scientific">Gossypium raimondii</name>
    <name type="common">Peruvian cotton</name>
    <name type="synonym">Gossypium klotzschianum subsp. raimondii</name>
    <dbReference type="NCBI Taxonomy" id="29730"/>
    <lineage>
        <taxon>Eukaryota</taxon>
        <taxon>Viridiplantae</taxon>
        <taxon>Streptophyta</taxon>
        <taxon>Embryophyta</taxon>
        <taxon>Tracheophyta</taxon>
        <taxon>Spermatophyta</taxon>
        <taxon>Magnoliopsida</taxon>
        <taxon>eudicotyledons</taxon>
        <taxon>Gunneridae</taxon>
        <taxon>Pentapetalae</taxon>
        <taxon>rosids</taxon>
        <taxon>malvids</taxon>
        <taxon>Malvales</taxon>
        <taxon>Malvaceae</taxon>
        <taxon>Malvoideae</taxon>
        <taxon>Gossypium</taxon>
    </lineage>
</organism>
<reference evidence="2 3" key="1">
    <citation type="journal article" date="2019" name="Genome Biol. Evol.">
        <title>Insights into the evolution of the New World diploid cottons (Gossypium, subgenus Houzingenia) based on genome sequencing.</title>
        <authorList>
            <person name="Grover C.E."/>
            <person name="Arick M.A. 2nd"/>
            <person name="Thrash A."/>
            <person name="Conover J.L."/>
            <person name="Sanders W.S."/>
            <person name="Peterson D.G."/>
            <person name="Frelichowski J.E."/>
            <person name="Scheffler J.A."/>
            <person name="Scheffler B.E."/>
            <person name="Wendel J.F."/>
        </authorList>
    </citation>
    <scope>NUCLEOTIDE SEQUENCE [LARGE SCALE GENOMIC DNA]</scope>
    <source>
        <strain evidence="2">8</strain>
        <tissue evidence="2">Leaf</tissue>
    </source>
</reference>
<sequence length="93" mass="10266">MWRNGISILENLSSSHDVNNGSKTGTREENETMMQKGKEKTGDEDSISNSPMEKRMSKSVREGMGRIKVTGYLVVSSIGRSGGLVMLWREGAE</sequence>
<comment type="caution">
    <text evidence="2">The sequence shown here is derived from an EMBL/GenBank/DDBJ whole genome shotgun (WGS) entry which is preliminary data.</text>
</comment>
<proteinExistence type="predicted"/>
<name>A0A7J8NYB2_GOSRA</name>
<evidence type="ECO:0000313" key="3">
    <source>
        <dbReference type="Proteomes" id="UP000593578"/>
    </source>
</evidence>
<protein>
    <submittedName>
        <fullName evidence="2">Uncharacterized protein</fullName>
    </submittedName>
</protein>
<dbReference type="EMBL" id="JABEZZ010000003">
    <property type="protein sequence ID" value="MBA0582015.1"/>
    <property type="molecule type" value="Genomic_DNA"/>
</dbReference>